<dbReference type="InterPro" id="IPR036071">
    <property type="entry name" value="AMMECR1_dom_sf"/>
</dbReference>
<dbReference type="AlphaFoldDB" id="X0WJ46"/>
<name>X0WJ46_9ZZZZ</name>
<dbReference type="SUPFAM" id="SSF53213">
    <property type="entry name" value="LigB-like"/>
    <property type="match status" value="1"/>
</dbReference>
<sequence length="271" mass="29254">AVYPSGSFATPLGDVQVDEKLCKSLIKASPIFESNVGAHRREHSLEVQLPFLMRIFKAPFKIVPIVMNTGDLDTAVKIGEALAKAIRGKNVLIVVSSDFSHYPPKDIARKADLTILESLKRLDPAYFRLTNTILMRRGEKNLQTMACGEAAIIAGMTAAVRLGADKAVLLEYTNSGEVRPQTAQRVVGYGAMAFVKTGEPLPESFPLAGSGKKILLKTARQAIVDAFDKKPYDSELSSNITMNMPAAVFVTLTISGGLRGCIGTTQPQMSL</sequence>
<dbReference type="CDD" id="cd07361">
    <property type="entry name" value="MEMO_like"/>
    <property type="match status" value="1"/>
</dbReference>
<dbReference type="Pfam" id="PF01871">
    <property type="entry name" value="AMMECR1"/>
    <property type="match status" value="1"/>
</dbReference>
<dbReference type="Gene3D" id="3.40.830.10">
    <property type="entry name" value="LigB-like"/>
    <property type="match status" value="1"/>
</dbReference>
<dbReference type="InterPro" id="IPR002733">
    <property type="entry name" value="AMMECR1_domain"/>
</dbReference>
<dbReference type="EMBL" id="BARS01022264">
    <property type="protein sequence ID" value="GAG12731.1"/>
    <property type="molecule type" value="Genomic_DNA"/>
</dbReference>
<dbReference type="SUPFAM" id="SSF143447">
    <property type="entry name" value="AMMECR1-like"/>
    <property type="match status" value="1"/>
</dbReference>
<accession>X0WJ46</accession>
<dbReference type="InterPro" id="IPR027485">
    <property type="entry name" value="AMMECR1_N"/>
</dbReference>
<feature type="non-terminal residue" evidence="3">
    <location>
        <position position="271"/>
    </location>
</feature>
<evidence type="ECO:0000256" key="1">
    <source>
        <dbReference type="ARBA" id="ARBA00006315"/>
    </source>
</evidence>
<feature type="non-terminal residue" evidence="3">
    <location>
        <position position="1"/>
    </location>
</feature>
<comment type="similarity">
    <text evidence="1">Belongs to the MEMO1 family.</text>
</comment>
<organism evidence="3">
    <name type="scientific">marine sediment metagenome</name>
    <dbReference type="NCBI Taxonomy" id="412755"/>
    <lineage>
        <taxon>unclassified sequences</taxon>
        <taxon>metagenomes</taxon>
        <taxon>ecological metagenomes</taxon>
    </lineage>
</organism>
<dbReference type="InterPro" id="IPR002737">
    <property type="entry name" value="MEMO1_fam"/>
</dbReference>
<dbReference type="PANTHER" id="PTHR11060">
    <property type="entry name" value="PROTEIN MEMO1"/>
    <property type="match status" value="1"/>
</dbReference>
<comment type="caution">
    <text evidence="3">The sequence shown here is derived from an EMBL/GenBank/DDBJ whole genome shotgun (WGS) entry which is preliminary data.</text>
</comment>
<proteinExistence type="inferred from homology"/>
<dbReference type="Gene3D" id="3.30.700.20">
    <property type="entry name" value="Hypothetical protein ph0010, domain 1"/>
    <property type="match status" value="1"/>
</dbReference>
<evidence type="ECO:0000313" key="3">
    <source>
        <dbReference type="EMBL" id="GAG12731.1"/>
    </source>
</evidence>
<evidence type="ECO:0000259" key="2">
    <source>
        <dbReference type="Pfam" id="PF01871"/>
    </source>
</evidence>
<gene>
    <name evidence="3" type="ORF">S01H1_35624</name>
</gene>
<reference evidence="3" key="1">
    <citation type="journal article" date="2014" name="Front. Microbiol.">
        <title>High frequency of phylogenetically diverse reductive dehalogenase-homologous genes in deep subseafloor sedimentary metagenomes.</title>
        <authorList>
            <person name="Kawai M."/>
            <person name="Futagami T."/>
            <person name="Toyoda A."/>
            <person name="Takaki Y."/>
            <person name="Nishi S."/>
            <person name="Hori S."/>
            <person name="Arai W."/>
            <person name="Tsubouchi T."/>
            <person name="Morono Y."/>
            <person name="Uchiyama I."/>
            <person name="Ito T."/>
            <person name="Fujiyama A."/>
            <person name="Inagaki F."/>
            <person name="Takami H."/>
        </authorList>
    </citation>
    <scope>NUCLEOTIDE SEQUENCE</scope>
    <source>
        <strain evidence="3">Expedition CK06-06</strain>
    </source>
</reference>
<dbReference type="NCBIfam" id="TIGR04336">
    <property type="entry name" value="AmmeMemoSam_B"/>
    <property type="match status" value="1"/>
</dbReference>
<protein>
    <recommendedName>
        <fullName evidence="2">AMMECR1 domain-containing protein</fullName>
    </recommendedName>
</protein>
<feature type="domain" description="AMMECR1" evidence="2">
    <location>
        <begin position="217"/>
        <end position="271"/>
    </location>
</feature>
<dbReference type="Pfam" id="PF01875">
    <property type="entry name" value="Memo"/>
    <property type="match status" value="1"/>
</dbReference>
<dbReference type="PANTHER" id="PTHR11060:SF0">
    <property type="entry name" value="PROTEIN MEMO1"/>
    <property type="match status" value="1"/>
</dbReference>